<name>A0A6I6JUL5_9BACT</name>
<dbReference type="AlphaFoldDB" id="A0A6I6JUL5"/>
<accession>A0A6I6JUL5</accession>
<gene>
    <name evidence="1" type="ORF">GM418_09335</name>
</gene>
<sequence>MSFVMHLDDLKDFLDEKANKYNQPFFIETDPIQVPKSFSEKEDIEIAGFLTATIAWGSRPAIIKNATKLMSLMEFQPHEFILNSSAEDRKKLEKFVHRTFNGLDCIYFIRSLQNIYINHDGLQSVFEKGFQNENSGKSALEYFYSAFFELEGERTRKHVSNVKKGASGKRLNMFSQVI</sequence>
<dbReference type="RefSeq" id="WP_158865393.1">
    <property type="nucleotide sequence ID" value="NZ_CP046401.1"/>
</dbReference>
<dbReference type="KEGG" id="mcos:GM418_09335"/>
<reference evidence="1 2" key="1">
    <citation type="submission" date="2019-11" db="EMBL/GenBank/DDBJ databases">
        <authorList>
            <person name="Zheng R.K."/>
            <person name="Sun C.M."/>
        </authorList>
    </citation>
    <scope>NUCLEOTIDE SEQUENCE [LARGE SCALE GENOMIC DNA]</scope>
    <source>
        <strain evidence="1 2">WC007</strain>
    </source>
</reference>
<protein>
    <submittedName>
        <fullName evidence="1">DUF2400 family protein</fullName>
    </submittedName>
</protein>
<dbReference type="Pfam" id="PF09674">
    <property type="entry name" value="DUF2400"/>
    <property type="match status" value="1"/>
</dbReference>
<dbReference type="EMBL" id="CP046401">
    <property type="protein sequence ID" value="QGY43852.1"/>
    <property type="molecule type" value="Genomic_DNA"/>
</dbReference>
<organism evidence="1 2">
    <name type="scientific">Maribellus comscasis</name>
    <dbReference type="NCBI Taxonomy" id="2681766"/>
    <lineage>
        <taxon>Bacteria</taxon>
        <taxon>Pseudomonadati</taxon>
        <taxon>Bacteroidota</taxon>
        <taxon>Bacteroidia</taxon>
        <taxon>Marinilabiliales</taxon>
        <taxon>Prolixibacteraceae</taxon>
        <taxon>Maribellus</taxon>
    </lineage>
</organism>
<proteinExistence type="predicted"/>
<dbReference type="InterPro" id="IPR014127">
    <property type="entry name" value="CHP02757"/>
</dbReference>
<evidence type="ECO:0000313" key="1">
    <source>
        <dbReference type="EMBL" id="QGY43852.1"/>
    </source>
</evidence>
<dbReference type="Proteomes" id="UP000428260">
    <property type="component" value="Chromosome"/>
</dbReference>
<keyword evidence="2" id="KW-1185">Reference proteome</keyword>
<evidence type="ECO:0000313" key="2">
    <source>
        <dbReference type="Proteomes" id="UP000428260"/>
    </source>
</evidence>